<keyword evidence="1" id="KW-1133">Transmembrane helix</keyword>
<comment type="caution">
    <text evidence="2">The sequence shown here is derived from an EMBL/GenBank/DDBJ whole genome shotgun (WGS) entry which is preliminary data.</text>
</comment>
<gene>
    <name evidence="2" type="ORF">GCM10010916_39610</name>
</gene>
<proteinExistence type="predicted"/>
<accession>A0A917LFV0</accession>
<keyword evidence="3" id="KW-1185">Reference proteome</keyword>
<reference evidence="2" key="2">
    <citation type="submission" date="2020-09" db="EMBL/GenBank/DDBJ databases">
        <authorList>
            <person name="Sun Q."/>
            <person name="Zhou Y."/>
        </authorList>
    </citation>
    <scope>NUCLEOTIDE SEQUENCE</scope>
    <source>
        <strain evidence="2">CGMCC 1.12987</strain>
    </source>
</reference>
<protein>
    <submittedName>
        <fullName evidence="2">Uncharacterized protein</fullName>
    </submittedName>
</protein>
<name>A0A917LFV0_9BACL</name>
<evidence type="ECO:0000313" key="3">
    <source>
        <dbReference type="Proteomes" id="UP000644756"/>
    </source>
</evidence>
<dbReference type="EMBL" id="BMGR01000015">
    <property type="protein sequence ID" value="GGG18876.1"/>
    <property type="molecule type" value="Genomic_DNA"/>
</dbReference>
<feature type="transmembrane region" description="Helical" evidence="1">
    <location>
        <begin position="7"/>
        <end position="25"/>
    </location>
</feature>
<reference evidence="2" key="1">
    <citation type="journal article" date="2014" name="Int. J. Syst. Evol. Microbiol.">
        <title>Complete genome sequence of Corynebacterium casei LMG S-19264T (=DSM 44701T), isolated from a smear-ripened cheese.</title>
        <authorList>
            <consortium name="US DOE Joint Genome Institute (JGI-PGF)"/>
            <person name="Walter F."/>
            <person name="Albersmeier A."/>
            <person name="Kalinowski J."/>
            <person name="Ruckert C."/>
        </authorList>
    </citation>
    <scope>NUCLEOTIDE SEQUENCE</scope>
    <source>
        <strain evidence="2">CGMCC 1.12987</strain>
    </source>
</reference>
<keyword evidence="1" id="KW-0472">Membrane</keyword>
<feature type="transmembrane region" description="Helical" evidence="1">
    <location>
        <begin position="31"/>
        <end position="52"/>
    </location>
</feature>
<sequence>MIRSYAFCFTNMLIHLITVLVHQGLGLGYAASYTIGVYGSIVLLLVIPELVIRKIGHPDR</sequence>
<organism evidence="2 3">
    <name type="scientific">Paenibacillus abyssi</name>
    <dbReference type="NCBI Taxonomy" id="1340531"/>
    <lineage>
        <taxon>Bacteria</taxon>
        <taxon>Bacillati</taxon>
        <taxon>Bacillota</taxon>
        <taxon>Bacilli</taxon>
        <taxon>Bacillales</taxon>
        <taxon>Paenibacillaceae</taxon>
        <taxon>Paenibacillus</taxon>
    </lineage>
</organism>
<evidence type="ECO:0000256" key="1">
    <source>
        <dbReference type="SAM" id="Phobius"/>
    </source>
</evidence>
<keyword evidence="1" id="KW-0812">Transmembrane</keyword>
<evidence type="ECO:0000313" key="2">
    <source>
        <dbReference type="EMBL" id="GGG18876.1"/>
    </source>
</evidence>
<dbReference type="AlphaFoldDB" id="A0A917LFV0"/>
<dbReference type="InterPro" id="IPR018750">
    <property type="entry name" value="DUF2306_membrane"/>
</dbReference>
<dbReference type="Proteomes" id="UP000644756">
    <property type="component" value="Unassembled WGS sequence"/>
</dbReference>
<dbReference type="Pfam" id="PF10067">
    <property type="entry name" value="DUF2306"/>
    <property type="match status" value="1"/>
</dbReference>